<feature type="compositionally biased region" description="Polar residues" evidence="1">
    <location>
        <begin position="1182"/>
        <end position="1197"/>
    </location>
</feature>
<sequence length="1702" mass="189596">MSLFPAADIRPKSYHIGRYGGASTQVTSTISPEICTFTHSEPSPTYHYSTHAQSGPLYYDNVGPRSKITRDQSSEFRVDPRSDQVSYAFRQPYSPLNVQSPACASLFDVPKSAAPTVRIPQGPKSCPPCSPVTRIVHSVSADGTSSPGTKTVTFEVAFNVSDDHINSEVQALREKLERQSQQVYEDIPIIQLKAPPKGRGKRPLSSDSDSFSSDLASSSVSLNSSAASDTFQKLKSPEEFLASCSLAAMKSPKKLKADSENSTPFGKAPGQHCMQVAENDSAKSSLQRSVFNFPQAPNQSDAFCSTPLQRTSGDLNAMSTNRQNCDVPITTNETQHGDFKRVTSMSVLPLTNDFQLVSENPTLPKLSPAPKVDVQNRPSISNTPAKLINNSINQDLHLHNNNKGGSTIQETRSVQPNLNERPPTRQRRNLEPNVFIFPEVKTPSNEDEVDGFGSDDQMEMDTDNYEYRQPHFGQQNMFTSRAPGHDQRYGQYSSANQTQFGHNWQGQGIQYNSIPNFGNNKAMTPSHFSNTGSHFYQREEENFSRAGSKGRTSHDRYCFDDIDSAGTPQSRQWKLDSDILRTPKDNRTKMTSVYEDVLDVADRQDDVEHALEKFSDQDSRPIHSMPSKQDFNNNSRNSYGNSRLSEERSNVVSTKANTNVCYVSLDELPDSDMSCDEIEEYSEDSDDAGSSDYLPVNVSGRRQRSWDETDGLTSGSRPAKNKKKVSIHRKDNLTTVPGSKNKLLHQSFSGRASKSSGQQSLSSTKVTTGTSFRHPFPEYHENTNQRNSEPEPSRNIIPKVRKDNPYKNDVSIDLTSKSVTISTIPSTERSFKNDISDTAKVKSTRKVSEINPSIGAPIHNTHNYLSHSYEEILRLRSHPEFYKPKQETFKYPAKHRKANSWIPVSTGSRHKGKNDEDEDDEVDGLGDDKDRGPTTDKPGSSNVSLNKDSNKDADNVVHCFDSSDDEGKSSRRTSSDCDHKTASHSSDSKLIQQMYHTRDTQTRKEVKEFTKNHLANYVAVNSESNAVMNKPVTNRYSENWTTMSLRTEHKTTSPNQESFRDEPNLYSCVPSTFFENKSRNKQYPANSKDDIGVSCFSSQELKDLFPRRASDTSGRISPTVIIPRTRSSPSKLENSSSEKLKRGQQTFHRPWVSPENKGSFVKHSHTIQDMANFLDSQTCQTNASNFNRSNGSTQGDQARSEDTSEFQLIQNSRTPDNVYVARYSSTSDPNRYSDPLRADTSGACGYPSGKNKRPKCVGTPAKRNRVDRRLDFGNTHKSNENSQPKLSTSSPTVRPNTSLSNLDKAANSVTSAEASAPETCPESSPMQQRLEKIDLAAGASSMKNEESIETAGLKPGYPQPEKGAQLSKLQNILTSREESGSSRHDNEIDIKIEVSDSLKLSERLEQIYQSNDMSCECARIEQDILGKAMSLFKELCDPNKKFDNWKASLRDTNAVIRESLDMADTIRRICSHGRTIEDVLQGSVILRLKCRTLMSVVDLCQMYSSGELHVLLSRMLCTRIQMKGLALKVSIDPANVQRCIRFLFRAVEVTVNKKKAAQPHKQKDKLSHGLIKDVKSSPCTPTFRVTTHARCSSSPALHTVSPLCTPTPISEKRERTSSFGETRIAFQELHLSDKDCPTSPLGSSSRWNCSPKLAPSPMTPLRRVASPHLRTSPMTSPVTSPRKLNRCDVIQEQENMGDGSVQ</sequence>
<feature type="compositionally biased region" description="Basic and acidic residues" evidence="1">
    <location>
        <begin position="775"/>
        <end position="792"/>
    </location>
</feature>
<gene>
    <name evidence="2" type="ORF">Bpfe_029644</name>
</gene>
<feature type="compositionally biased region" description="Acidic residues" evidence="1">
    <location>
        <begin position="677"/>
        <end position="689"/>
    </location>
</feature>
<feature type="compositionally biased region" description="Polar residues" evidence="1">
    <location>
        <begin position="1280"/>
        <end position="1313"/>
    </location>
</feature>
<feature type="compositionally biased region" description="Basic and acidic residues" evidence="1">
    <location>
        <begin position="965"/>
        <end position="981"/>
    </location>
</feature>
<comment type="caution">
    <text evidence="2">The sequence shown here is derived from an EMBL/GenBank/DDBJ whole genome shotgun (WGS) entry which is preliminary data.</text>
</comment>
<feature type="region of interest" description="Disordered" evidence="1">
    <location>
        <begin position="396"/>
        <end position="430"/>
    </location>
</feature>
<feature type="region of interest" description="Disordered" evidence="1">
    <location>
        <begin position="1106"/>
        <end position="1159"/>
    </location>
</feature>
<feature type="compositionally biased region" description="Low complexity" evidence="1">
    <location>
        <begin position="753"/>
        <end position="763"/>
    </location>
</feature>
<feature type="compositionally biased region" description="Polar residues" evidence="1">
    <location>
        <begin position="1205"/>
        <end position="1215"/>
    </location>
</feature>
<feature type="compositionally biased region" description="Polar residues" evidence="1">
    <location>
        <begin position="937"/>
        <end position="947"/>
    </location>
</feature>
<dbReference type="EMBL" id="JASAOG010000296">
    <property type="protein sequence ID" value="KAK0040937.1"/>
    <property type="molecule type" value="Genomic_DNA"/>
</dbReference>
<feature type="region of interest" description="Disordered" evidence="1">
    <location>
        <begin position="187"/>
        <end position="216"/>
    </location>
</feature>
<feature type="compositionally biased region" description="Low complexity" evidence="1">
    <location>
        <begin position="632"/>
        <end position="643"/>
    </location>
</feature>
<feature type="compositionally biased region" description="Polar residues" evidence="1">
    <location>
        <begin position="733"/>
        <end position="752"/>
    </location>
</feature>
<feature type="region of interest" description="Disordered" evidence="1">
    <location>
        <begin position="1642"/>
        <end position="1686"/>
    </location>
</feature>
<evidence type="ECO:0000256" key="1">
    <source>
        <dbReference type="SAM" id="MobiDB-lite"/>
    </source>
</evidence>
<feature type="region of interest" description="Disordered" evidence="1">
    <location>
        <begin position="614"/>
        <end position="651"/>
    </location>
</feature>
<feature type="region of interest" description="Disordered" evidence="1">
    <location>
        <begin position="677"/>
        <end position="805"/>
    </location>
</feature>
<feature type="compositionally biased region" description="Polar residues" evidence="1">
    <location>
        <begin position="396"/>
        <end position="418"/>
    </location>
</feature>
<organism evidence="2 3">
    <name type="scientific">Biomphalaria pfeifferi</name>
    <name type="common">Bloodfluke planorb</name>
    <name type="synonym">Freshwater snail</name>
    <dbReference type="NCBI Taxonomy" id="112525"/>
    <lineage>
        <taxon>Eukaryota</taxon>
        <taxon>Metazoa</taxon>
        <taxon>Spiralia</taxon>
        <taxon>Lophotrochozoa</taxon>
        <taxon>Mollusca</taxon>
        <taxon>Gastropoda</taxon>
        <taxon>Heterobranchia</taxon>
        <taxon>Euthyneura</taxon>
        <taxon>Panpulmonata</taxon>
        <taxon>Hygrophila</taxon>
        <taxon>Lymnaeoidea</taxon>
        <taxon>Planorbidae</taxon>
        <taxon>Biomphalaria</taxon>
    </lineage>
</organism>
<reference evidence="2" key="1">
    <citation type="journal article" date="2023" name="PLoS Negl. Trop. Dis.">
        <title>A genome sequence for Biomphalaria pfeifferi, the major vector snail for the human-infecting parasite Schistosoma mansoni.</title>
        <authorList>
            <person name="Bu L."/>
            <person name="Lu L."/>
            <person name="Laidemitt M.R."/>
            <person name="Zhang S.M."/>
            <person name="Mutuku M."/>
            <person name="Mkoji G."/>
            <person name="Steinauer M."/>
            <person name="Loker E.S."/>
        </authorList>
    </citation>
    <scope>NUCLEOTIDE SEQUENCE</scope>
    <source>
        <strain evidence="2">KasaAsao</strain>
    </source>
</reference>
<feature type="compositionally biased region" description="Low complexity" evidence="1">
    <location>
        <begin position="205"/>
        <end position="216"/>
    </location>
</feature>
<protein>
    <submittedName>
        <fullName evidence="2">Uncharacterized protein</fullName>
    </submittedName>
</protein>
<feature type="region of interest" description="Disordered" evidence="1">
    <location>
        <begin position="900"/>
        <end position="991"/>
    </location>
</feature>
<name>A0AAD8EUK1_BIOPF</name>
<evidence type="ECO:0000313" key="2">
    <source>
        <dbReference type="EMBL" id="KAK0040937.1"/>
    </source>
</evidence>
<proteinExistence type="predicted"/>
<reference evidence="2" key="2">
    <citation type="submission" date="2023-04" db="EMBL/GenBank/DDBJ databases">
        <authorList>
            <person name="Bu L."/>
            <person name="Lu L."/>
            <person name="Laidemitt M.R."/>
            <person name="Zhang S.M."/>
            <person name="Mutuku M."/>
            <person name="Mkoji G."/>
            <person name="Steinauer M."/>
            <person name="Loker E.S."/>
        </authorList>
    </citation>
    <scope>NUCLEOTIDE SEQUENCE</scope>
    <source>
        <strain evidence="2">KasaAsao</strain>
        <tissue evidence="2">Whole Snail</tissue>
    </source>
</reference>
<dbReference type="Proteomes" id="UP001233172">
    <property type="component" value="Unassembled WGS sequence"/>
</dbReference>
<evidence type="ECO:0000313" key="3">
    <source>
        <dbReference type="Proteomes" id="UP001233172"/>
    </source>
</evidence>
<feature type="compositionally biased region" description="Acidic residues" evidence="1">
    <location>
        <begin position="915"/>
        <end position="925"/>
    </location>
</feature>
<keyword evidence="3" id="KW-1185">Reference proteome</keyword>
<accession>A0AAD8EUK1</accession>
<feature type="region of interest" description="Disordered" evidence="1">
    <location>
        <begin position="1182"/>
        <end position="1362"/>
    </location>
</feature>